<protein>
    <submittedName>
        <fullName evidence="6">Benzoate 4-monooxygenase cytochrome P450</fullName>
    </submittedName>
</protein>
<comment type="caution">
    <text evidence="6">The sequence shown here is derived from an EMBL/GenBank/DDBJ whole genome shotgun (WGS) entry which is preliminary data.</text>
</comment>
<reference evidence="6" key="2">
    <citation type="submission" date="2023-06" db="EMBL/GenBank/DDBJ databases">
        <authorList>
            <consortium name="Lawrence Berkeley National Laboratory"/>
            <person name="Haridas S."/>
            <person name="Hensen N."/>
            <person name="Bonometti L."/>
            <person name="Westerberg I."/>
            <person name="Brannstrom I.O."/>
            <person name="Guillou S."/>
            <person name="Cros-Aarteil S."/>
            <person name="Calhoun S."/>
            <person name="Kuo A."/>
            <person name="Mondo S."/>
            <person name="Pangilinan J."/>
            <person name="Riley R."/>
            <person name="Labutti K."/>
            <person name="Andreopoulos B."/>
            <person name="Lipzen A."/>
            <person name="Chen C."/>
            <person name="Yanf M."/>
            <person name="Daum C."/>
            <person name="Ng V."/>
            <person name="Clum A."/>
            <person name="Steindorff A."/>
            <person name="Ohm R."/>
            <person name="Martin F."/>
            <person name="Silar P."/>
            <person name="Natvig D."/>
            <person name="Lalanne C."/>
            <person name="Gautier V."/>
            <person name="Ament-Velasquez S.L."/>
            <person name="Kruys A."/>
            <person name="Hutchinson M.I."/>
            <person name="Powell A.J."/>
            <person name="Barry K."/>
            <person name="Miller A.N."/>
            <person name="Grigoriev I.V."/>
            <person name="Debuchy R."/>
            <person name="Gladieux P."/>
            <person name="Thoren M.H."/>
            <person name="Johannesson H."/>
        </authorList>
    </citation>
    <scope>NUCLEOTIDE SEQUENCE</scope>
    <source>
        <strain evidence="6">CBS 118394</strain>
    </source>
</reference>
<keyword evidence="3" id="KW-0479">Metal-binding</keyword>
<dbReference type="GO" id="GO:0005506">
    <property type="term" value="F:iron ion binding"/>
    <property type="evidence" value="ECO:0007669"/>
    <property type="project" value="InterPro"/>
</dbReference>
<feature type="signal peptide" evidence="5">
    <location>
        <begin position="1"/>
        <end position="17"/>
    </location>
</feature>
<dbReference type="PANTHER" id="PTHR24305:SF166">
    <property type="entry name" value="CYTOCHROME P450 12A4, MITOCHONDRIAL-RELATED"/>
    <property type="match status" value="1"/>
</dbReference>
<dbReference type="InterPro" id="IPR002401">
    <property type="entry name" value="Cyt_P450_E_grp-I"/>
</dbReference>
<keyword evidence="7" id="KW-1185">Reference proteome</keyword>
<evidence type="ECO:0000313" key="7">
    <source>
        <dbReference type="Proteomes" id="UP001283341"/>
    </source>
</evidence>
<dbReference type="GO" id="GO:0016705">
    <property type="term" value="F:oxidoreductase activity, acting on paired donors, with incorporation or reduction of molecular oxygen"/>
    <property type="evidence" value="ECO:0007669"/>
    <property type="project" value="InterPro"/>
</dbReference>
<keyword evidence="2" id="KW-0349">Heme</keyword>
<dbReference type="SUPFAM" id="SSF48264">
    <property type="entry name" value="Cytochrome P450"/>
    <property type="match status" value="1"/>
</dbReference>
<name>A0AAE0M1X4_9PEZI</name>
<organism evidence="6 7">
    <name type="scientific">Apodospora peruviana</name>
    <dbReference type="NCBI Taxonomy" id="516989"/>
    <lineage>
        <taxon>Eukaryota</taxon>
        <taxon>Fungi</taxon>
        <taxon>Dikarya</taxon>
        <taxon>Ascomycota</taxon>
        <taxon>Pezizomycotina</taxon>
        <taxon>Sordariomycetes</taxon>
        <taxon>Sordariomycetidae</taxon>
        <taxon>Sordariales</taxon>
        <taxon>Lasiosphaeriaceae</taxon>
        <taxon>Apodospora</taxon>
    </lineage>
</organism>
<dbReference type="Pfam" id="PF00067">
    <property type="entry name" value="p450"/>
    <property type="match status" value="1"/>
</dbReference>
<dbReference type="Gene3D" id="1.10.630.10">
    <property type="entry name" value="Cytochrome P450"/>
    <property type="match status" value="1"/>
</dbReference>
<comment type="similarity">
    <text evidence="1">Belongs to the cytochrome P450 family.</text>
</comment>
<reference evidence="6" key="1">
    <citation type="journal article" date="2023" name="Mol. Phylogenet. Evol.">
        <title>Genome-scale phylogeny and comparative genomics of the fungal order Sordariales.</title>
        <authorList>
            <person name="Hensen N."/>
            <person name="Bonometti L."/>
            <person name="Westerberg I."/>
            <person name="Brannstrom I.O."/>
            <person name="Guillou S."/>
            <person name="Cros-Aarteil S."/>
            <person name="Calhoun S."/>
            <person name="Haridas S."/>
            <person name="Kuo A."/>
            <person name="Mondo S."/>
            <person name="Pangilinan J."/>
            <person name="Riley R."/>
            <person name="LaButti K."/>
            <person name="Andreopoulos B."/>
            <person name="Lipzen A."/>
            <person name="Chen C."/>
            <person name="Yan M."/>
            <person name="Daum C."/>
            <person name="Ng V."/>
            <person name="Clum A."/>
            <person name="Steindorff A."/>
            <person name="Ohm R.A."/>
            <person name="Martin F."/>
            <person name="Silar P."/>
            <person name="Natvig D.O."/>
            <person name="Lalanne C."/>
            <person name="Gautier V."/>
            <person name="Ament-Velasquez S.L."/>
            <person name="Kruys A."/>
            <person name="Hutchinson M.I."/>
            <person name="Powell A.J."/>
            <person name="Barry K."/>
            <person name="Miller A.N."/>
            <person name="Grigoriev I.V."/>
            <person name="Debuchy R."/>
            <person name="Gladieux P."/>
            <person name="Hiltunen Thoren M."/>
            <person name="Johannesson H."/>
        </authorList>
    </citation>
    <scope>NUCLEOTIDE SEQUENCE</scope>
    <source>
        <strain evidence="6">CBS 118394</strain>
    </source>
</reference>
<dbReference type="EMBL" id="JAUEDM010000005">
    <property type="protein sequence ID" value="KAK3316097.1"/>
    <property type="molecule type" value="Genomic_DNA"/>
</dbReference>
<dbReference type="PANTHER" id="PTHR24305">
    <property type="entry name" value="CYTOCHROME P450"/>
    <property type="match status" value="1"/>
</dbReference>
<feature type="chain" id="PRO_5041948288" evidence="5">
    <location>
        <begin position="18"/>
        <end position="443"/>
    </location>
</feature>
<dbReference type="InterPro" id="IPR050121">
    <property type="entry name" value="Cytochrome_P450_monoxygenase"/>
</dbReference>
<accession>A0AAE0M1X4</accession>
<evidence type="ECO:0000256" key="1">
    <source>
        <dbReference type="ARBA" id="ARBA00010617"/>
    </source>
</evidence>
<evidence type="ECO:0000256" key="5">
    <source>
        <dbReference type="SAM" id="SignalP"/>
    </source>
</evidence>
<evidence type="ECO:0000256" key="2">
    <source>
        <dbReference type="ARBA" id="ARBA00022617"/>
    </source>
</evidence>
<evidence type="ECO:0000256" key="3">
    <source>
        <dbReference type="ARBA" id="ARBA00022723"/>
    </source>
</evidence>
<sequence length="443" mass="50680">MLAVVLICALVLWVIKSIYRRNDSGLKDIPNAHFSVPYSRLWLLLIKWNKLENRTRIRLHRRLGPVVRIGPREVGVNCIDDGVRTIFGAKFDKDPSFYHALIDQTVFMVSIIGNEEHKKRRRMLSHYYSNTSIINSANLDGVSLASSSSSVDVFRQCKCCMLDMATDFLFGIENATDTLRDATFLDDLTRLLEPSRKNLHPDMPTREKWEGWLTGLVLNSYRTHATKPPWTHSLFDHFFDNFKAADPDMGFNEMASYMAAECDDHISATHIGLGTLLSYTMYELSRKPDWQRALRRELRTVASEEEEEEQQRTKLIHRLAKLPVLDAVLTETMRTHAPCPGPFPRVVPPSGCRLAGEYDVPGGTIVSSSAWALHFNPIPFPSPDEWRPGRWLEADFEQVAEMRNGTMILYTIYADYETYLDEEFTENVDQDDDFTATPSSFGV</sequence>
<dbReference type="PRINTS" id="PR00463">
    <property type="entry name" value="EP450I"/>
</dbReference>
<dbReference type="AlphaFoldDB" id="A0AAE0M1X4"/>
<proteinExistence type="inferred from homology"/>
<dbReference type="GO" id="GO:0020037">
    <property type="term" value="F:heme binding"/>
    <property type="evidence" value="ECO:0007669"/>
    <property type="project" value="InterPro"/>
</dbReference>
<dbReference type="GO" id="GO:0004497">
    <property type="term" value="F:monooxygenase activity"/>
    <property type="evidence" value="ECO:0007669"/>
    <property type="project" value="InterPro"/>
</dbReference>
<keyword evidence="4" id="KW-0408">Iron</keyword>
<evidence type="ECO:0000313" key="6">
    <source>
        <dbReference type="EMBL" id="KAK3316097.1"/>
    </source>
</evidence>
<dbReference type="InterPro" id="IPR036396">
    <property type="entry name" value="Cyt_P450_sf"/>
</dbReference>
<dbReference type="Proteomes" id="UP001283341">
    <property type="component" value="Unassembled WGS sequence"/>
</dbReference>
<evidence type="ECO:0000256" key="4">
    <source>
        <dbReference type="ARBA" id="ARBA00023004"/>
    </source>
</evidence>
<dbReference type="InterPro" id="IPR001128">
    <property type="entry name" value="Cyt_P450"/>
</dbReference>
<keyword evidence="5" id="KW-0732">Signal</keyword>
<gene>
    <name evidence="6" type="ORF">B0H66DRAFT_576092</name>
</gene>